<accession>Q022V0</accession>
<evidence type="ECO:0000313" key="1">
    <source>
        <dbReference type="EMBL" id="ABJ84000.1"/>
    </source>
</evidence>
<dbReference type="AlphaFoldDB" id="Q022V0"/>
<dbReference type="STRING" id="234267.Acid_3017"/>
<dbReference type="Pfam" id="PF00300">
    <property type="entry name" value="His_Phos_1"/>
    <property type="match status" value="1"/>
</dbReference>
<dbReference type="GO" id="GO:0016791">
    <property type="term" value="F:phosphatase activity"/>
    <property type="evidence" value="ECO:0007669"/>
    <property type="project" value="TreeGrafter"/>
</dbReference>
<dbReference type="HOGENOM" id="CLU_033323_8_0_0"/>
<sequence>MQPLAAVYTSPLERALETAQPIAARHALVPCPVEGLGELQFGDWEGRSFAELGALEDWRRFNSCRGSVRPPGGELMMESQMRMIRECESLARRHPDAEIAVVSHGDPLRSLIAHCLGIPLDLMLRFEISPGSLSVMQAAPCEVRILSVNQTAGVMQ</sequence>
<dbReference type="InterPro" id="IPR050275">
    <property type="entry name" value="PGM_Phosphatase"/>
</dbReference>
<reference evidence="1" key="1">
    <citation type="submission" date="2006-10" db="EMBL/GenBank/DDBJ databases">
        <title>Complete sequence of Solibacter usitatus Ellin6076.</title>
        <authorList>
            <consortium name="US DOE Joint Genome Institute"/>
            <person name="Copeland A."/>
            <person name="Lucas S."/>
            <person name="Lapidus A."/>
            <person name="Barry K."/>
            <person name="Detter J.C."/>
            <person name="Glavina del Rio T."/>
            <person name="Hammon N."/>
            <person name="Israni S."/>
            <person name="Dalin E."/>
            <person name="Tice H."/>
            <person name="Pitluck S."/>
            <person name="Thompson L.S."/>
            <person name="Brettin T."/>
            <person name="Bruce D."/>
            <person name="Han C."/>
            <person name="Tapia R."/>
            <person name="Gilna P."/>
            <person name="Schmutz J."/>
            <person name="Larimer F."/>
            <person name="Land M."/>
            <person name="Hauser L."/>
            <person name="Kyrpides N."/>
            <person name="Mikhailova N."/>
            <person name="Janssen P.H."/>
            <person name="Kuske C.R."/>
            <person name="Richardson P."/>
        </authorList>
    </citation>
    <scope>NUCLEOTIDE SEQUENCE</scope>
    <source>
        <strain evidence="1">Ellin6076</strain>
    </source>
</reference>
<dbReference type="EMBL" id="CP000473">
    <property type="protein sequence ID" value="ABJ84000.1"/>
    <property type="molecule type" value="Genomic_DNA"/>
</dbReference>
<dbReference type="eggNOG" id="COG0406">
    <property type="taxonomic scope" value="Bacteria"/>
</dbReference>
<dbReference type="InterPro" id="IPR013078">
    <property type="entry name" value="His_Pase_superF_clade-1"/>
</dbReference>
<dbReference type="GO" id="GO:0005737">
    <property type="term" value="C:cytoplasm"/>
    <property type="evidence" value="ECO:0007669"/>
    <property type="project" value="TreeGrafter"/>
</dbReference>
<dbReference type="Gene3D" id="3.40.50.1240">
    <property type="entry name" value="Phosphoglycerate mutase-like"/>
    <property type="match status" value="1"/>
</dbReference>
<name>Q022V0_SOLUE</name>
<dbReference type="InParanoid" id="Q022V0"/>
<dbReference type="PANTHER" id="PTHR48100">
    <property type="entry name" value="BROAD-SPECIFICITY PHOSPHATASE YOR283W-RELATED"/>
    <property type="match status" value="1"/>
</dbReference>
<dbReference type="SUPFAM" id="SSF53254">
    <property type="entry name" value="Phosphoglycerate mutase-like"/>
    <property type="match status" value="1"/>
</dbReference>
<organism evidence="1">
    <name type="scientific">Solibacter usitatus (strain Ellin6076)</name>
    <dbReference type="NCBI Taxonomy" id="234267"/>
    <lineage>
        <taxon>Bacteria</taxon>
        <taxon>Pseudomonadati</taxon>
        <taxon>Acidobacteriota</taxon>
        <taxon>Terriglobia</taxon>
        <taxon>Bryobacterales</taxon>
        <taxon>Solibacteraceae</taxon>
        <taxon>Candidatus Solibacter</taxon>
    </lineage>
</organism>
<dbReference type="CDD" id="cd07067">
    <property type="entry name" value="HP_PGM_like"/>
    <property type="match status" value="1"/>
</dbReference>
<protein>
    <submittedName>
        <fullName evidence="1">Phosphoglycerate mutase</fullName>
    </submittedName>
</protein>
<dbReference type="KEGG" id="sus:Acid_3017"/>
<gene>
    <name evidence="1" type="ordered locus">Acid_3017</name>
</gene>
<dbReference type="InterPro" id="IPR029033">
    <property type="entry name" value="His_PPase_superfam"/>
</dbReference>
<dbReference type="PANTHER" id="PTHR48100:SF62">
    <property type="entry name" value="GLUCOSYL-3-PHOSPHOGLYCERATE PHOSPHATASE"/>
    <property type="match status" value="1"/>
</dbReference>
<proteinExistence type="predicted"/>